<name>A0A2C5XVP6_9HYPO</name>
<dbReference type="PANTHER" id="PTHR31668">
    <property type="entry name" value="GLUCOSE TRANSPORT TRANSCRIPTION REGULATOR RGT1-RELATED-RELATED"/>
    <property type="match status" value="1"/>
</dbReference>
<accession>A0A2C5XVP6</accession>
<comment type="caution">
    <text evidence="4">The sequence shown here is derived from an EMBL/GenBank/DDBJ whole genome shotgun (WGS) entry which is preliminary data.</text>
</comment>
<dbReference type="Gene3D" id="4.10.240.10">
    <property type="entry name" value="Zn(2)-C6 fungal-type DNA-binding domain"/>
    <property type="match status" value="1"/>
</dbReference>
<dbReference type="SUPFAM" id="SSF57701">
    <property type="entry name" value="Zn2/Cys6 DNA-binding domain"/>
    <property type="match status" value="1"/>
</dbReference>
<organism evidence="4 5">
    <name type="scientific">Ophiocordyceps australis</name>
    <dbReference type="NCBI Taxonomy" id="1399860"/>
    <lineage>
        <taxon>Eukaryota</taxon>
        <taxon>Fungi</taxon>
        <taxon>Dikarya</taxon>
        <taxon>Ascomycota</taxon>
        <taxon>Pezizomycotina</taxon>
        <taxon>Sordariomycetes</taxon>
        <taxon>Hypocreomycetidae</taxon>
        <taxon>Hypocreales</taxon>
        <taxon>Ophiocordycipitaceae</taxon>
        <taxon>Ophiocordyceps</taxon>
    </lineage>
</organism>
<dbReference type="InterPro" id="IPR001138">
    <property type="entry name" value="Zn2Cys6_DnaBD"/>
</dbReference>
<evidence type="ECO:0000256" key="1">
    <source>
        <dbReference type="ARBA" id="ARBA00023242"/>
    </source>
</evidence>
<evidence type="ECO:0000313" key="4">
    <source>
        <dbReference type="EMBL" id="PHH59463.1"/>
    </source>
</evidence>
<feature type="region of interest" description="Disordered" evidence="2">
    <location>
        <begin position="1"/>
        <end position="72"/>
    </location>
</feature>
<feature type="compositionally biased region" description="Basic and acidic residues" evidence="2">
    <location>
        <begin position="22"/>
        <end position="38"/>
    </location>
</feature>
<reference evidence="4 5" key="1">
    <citation type="submission" date="2017-06" db="EMBL/GenBank/DDBJ databases">
        <title>Ant-infecting Ophiocordyceps genomes reveal a high diversity of potential behavioral manipulation genes and a possible major role for enterotoxins.</title>
        <authorList>
            <person name="De Bekker C."/>
            <person name="Evans H.C."/>
            <person name="Brachmann A."/>
            <person name="Hughes D.P."/>
        </authorList>
    </citation>
    <scope>NUCLEOTIDE SEQUENCE [LARGE SCALE GENOMIC DNA]</scope>
    <source>
        <strain evidence="4 5">Map64</strain>
    </source>
</reference>
<dbReference type="AlphaFoldDB" id="A0A2C5XVP6"/>
<dbReference type="EMBL" id="NJET01000204">
    <property type="protein sequence ID" value="PHH59463.1"/>
    <property type="molecule type" value="Genomic_DNA"/>
</dbReference>
<keyword evidence="1" id="KW-0539">Nucleus</keyword>
<evidence type="ECO:0000259" key="3">
    <source>
        <dbReference type="PROSITE" id="PS50048"/>
    </source>
</evidence>
<dbReference type="CDD" id="cd00067">
    <property type="entry name" value="GAL4"/>
    <property type="match status" value="1"/>
</dbReference>
<dbReference type="OrthoDB" id="4150019at2759"/>
<dbReference type="InterPro" id="IPR036864">
    <property type="entry name" value="Zn2-C6_fun-type_DNA-bd_sf"/>
</dbReference>
<dbReference type="InterPro" id="IPR050797">
    <property type="entry name" value="Carb_Metab_Trans_Reg"/>
</dbReference>
<dbReference type="STRING" id="1399860.A0A2C5XVP6"/>
<feature type="compositionally biased region" description="Polar residues" evidence="2">
    <location>
        <begin position="1"/>
        <end position="17"/>
    </location>
</feature>
<dbReference type="PROSITE" id="PS50048">
    <property type="entry name" value="ZN2_CY6_FUNGAL_2"/>
    <property type="match status" value="1"/>
</dbReference>
<feature type="compositionally biased region" description="Polar residues" evidence="2">
    <location>
        <begin position="135"/>
        <end position="146"/>
    </location>
</feature>
<dbReference type="GO" id="GO:0000981">
    <property type="term" value="F:DNA-binding transcription factor activity, RNA polymerase II-specific"/>
    <property type="evidence" value="ECO:0007669"/>
    <property type="project" value="InterPro"/>
</dbReference>
<keyword evidence="5" id="KW-1185">Reference proteome</keyword>
<feature type="compositionally biased region" description="Polar residues" evidence="2">
    <location>
        <begin position="369"/>
        <end position="384"/>
    </location>
</feature>
<evidence type="ECO:0000256" key="2">
    <source>
        <dbReference type="SAM" id="MobiDB-lite"/>
    </source>
</evidence>
<dbReference type="GO" id="GO:0008270">
    <property type="term" value="F:zinc ion binding"/>
    <property type="evidence" value="ECO:0007669"/>
    <property type="project" value="InterPro"/>
</dbReference>
<sequence>MAQTAYSTTYVVPSQDSLALGRDSKEKDEACDEHDSKAVMRRSFSTPNTARAAQETPPQGQSSTTGEKKRNKLGYHRTSIACSHCRRRKIRCIASPDVPNRCVNCIRLKKECSFYPVDQQPGVESRSRASIRQATGPSVSSATSSPAIAVGSPSQPAKLPVTSSEYYSPDIKVTNGIHGSPYGYANQASAGWMPAETTPKADALAMPWQSYAADSPMSTHFSPYAPSVSSSAAWSSTKAEPGSHDEVAWPDFQTPMRSMSLGDEGSSAQQQLHYMSMAQSQAYERRPSAIADVYSQSFAAPVASMAPDAASGLDSQGPLVAETAGEPWHHPLLPSEQQHPYEKQAVLFDSWPYDKTSEDQQEWMDEQRSQSAANQAPSEAYYSS</sequence>
<protein>
    <recommendedName>
        <fullName evidence="3">Zn(2)-C6 fungal-type domain-containing protein</fullName>
    </recommendedName>
</protein>
<dbReference type="Pfam" id="PF00172">
    <property type="entry name" value="Zn_clus"/>
    <property type="match status" value="1"/>
</dbReference>
<feature type="region of interest" description="Disordered" evidence="2">
    <location>
        <begin position="135"/>
        <end position="161"/>
    </location>
</feature>
<feature type="domain" description="Zn(2)-C6 fungal-type" evidence="3">
    <location>
        <begin position="81"/>
        <end position="114"/>
    </location>
</feature>
<evidence type="ECO:0000313" key="5">
    <source>
        <dbReference type="Proteomes" id="UP000226192"/>
    </source>
</evidence>
<feature type="region of interest" description="Disordered" evidence="2">
    <location>
        <begin position="308"/>
        <end position="384"/>
    </location>
</feature>
<feature type="compositionally biased region" description="Polar residues" evidence="2">
    <location>
        <begin position="43"/>
        <end position="65"/>
    </location>
</feature>
<dbReference type="SMART" id="SM00066">
    <property type="entry name" value="GAL4"/>
    <property type="match status" value="1"/>
</dbReference>
<gene>
    <name evidence="4" type="ORF">CDD81_3169</name>
</gene>
<dbReference type="PROSITE" id="PS00463">
    <property type="entry name" value="ZN2_CY6_FUNGAL_1"/>
    <property type="match status" value="1"/>
</dbReference>
<proteinExistence type="predicted"/>
<dbReference type="Proteomes" id="UP000226192">
    <property type="component" value="Unassembled WGS sequence"/>
</dbReference>